<reference evidence="9 10" key="1">
    <citation type="submission" date="2016-01" db="EMBL/GenBank/DDBJ databases">
        <authorList>
            <person name="McClelland M."/>
            <person name="Jain A."/>
            <person name="Saraogi P."/>
            <person name="Mendelson R."/>
            <person name="Westerman R."/>
            <person name="SanMiguel P."/>
            <person name="Csonka L."/>
        </authorList>
    </citation>
    <scope>NUCLEOTIDE SEQUENCE [LARGE SCALE GENOMIC DNA]</scope>
    <source>
        <strain evidence="9 10">PE8-15</strain>
    </source>
</reference>
<dbReference type="InterPro" id="IPR051471">
    <property type="entry name" value="Bacterial_PTS_sugar_comp"/>
</dbReference>
<dbReference type="InterPro" id="IPR004701">
    <property type="entry name" value="PTS_EIIA_man-typ"/>
</dbReference>
<keyword evidence="6" id="KW-0598">Phosphotransferase system</keyword>
<gene>
    <name evidence="9" type="ORF">AWW70_03160</name>
</gene>
<dbReference type="GO" id="GO:0005737">
    <property type="term" value="C:cytoplasm"/>
    <property type="evidence" value="ECO:0007669"/>
    <property type="project" value="UniProtKB-SubCell"/>
</dbReference>
<dbReference type="PANTHER" id="PTHR33799:SF1">
    <property type="entry name" value="PTS SYSTEM MANNOSE-SPECIFIC EIIAB COMPONENT-RELATED"/>
    <property type="match status" value="1"/>
</dbReference>
<feature type="domain" description="PTS EIIA type-4" evidence="8">
    <location>
        <begin position="1"/>
        <end position="124"/>
    </location>
</feature>
<dbReference type="PANTHER" id="PTHR33799">
    <property type="entry name" value="PTS PERMEASE-RELATED-RELATED"/>
    <property type="match status" value="1"/>
</dbReference>
<keyword evidence="2" id="KW-0813">Transport</keyword>
<evidence type="ECO:0000256" key="4">
    <source>
        <dbReference type="ARBA" id="ARBA00022597"/>
    </source>
</evidence>
<dbReference type="SUPFAM" id="SSF53062">
    <property type="entry name" value="PTS system fructose IIA component-like"/>
    <property type="match status" value="1"/>
</dbReference>
<evidence type="ECO:0000256" key="2">
    <source>
        <dbReference type="ARBA" id="ARBA00022448"/>
    </source>
</evidence>
<keyword evidence="7" id="KW-0418">Kinase</keyword>
<dbReference type="NCBIfam" id="NF040761">
    <property type="entry name" value="AgaF"/>
    <property type="match status" value="1"/>
</dbReference>
<dbReference type="EMBL" id="LRPH01000099">
    <property type="protein sequence ID" value="KWU54447.1"/>
    <property type="molecule type" value="Genomic_DNA"/>
</dbReference>
<dbReference type="RefSeq" id="WP_060751915.1">
    <property type="nucleotide sequence ID" value="NZ_LRPH01000099.1"/>
</dbReference>
<accession>A0A109FTR7</accession>
<dbReference type="PROSITE" id="PS51096">
    <property type="entry name" value="PTS_EIIA_TYPE_4"/>
    <property type="match status" value="1"/>
</dbReference>
<proteinExistence type="predicted"/>
<evidence type="ECO:0000256" key="5">
    <source>
        <dbReference type="ARBA" id="ARBA00022679"/>
    </source>
</evidence>
<comment type="caution">
    <text evidence="9">The sequence shown here is derived from an EMBL/GenBank/DDBJ whole genome shotgun (WGS) entry which is preliminary data.</text>
</comment>
<dbReference type="Gene3D" id="3.40.50.510">
    <property type="entry name" value="Phosphotransferase system, mannose-type IIA component"/>
    <property type="match status" value="1"/>
</dbReference>
<name>A0A109FTR7_BACMY</name>
<evidence type="ECO:0000256" key="6">
    <source>
        <dbReference type="ARBA" id="ARBA00022683"/>
    </source>
</evidence>
<dbReference type="InterPro" id="IPR036662">
    <property type="entry name" value="PTS_EIIA_man-typ_sf"/>
</dbReference>
<dbReference type="Pfam" id="PF03610">
    <property type="entry name" value="EIIA-man"/>
    <property type="match status" value="1"/>
</dbReference>
<dbReference type="Proteomes" id="UP000065797">
    <property type="component" value="Unassembled WGS sequence"/>
</dbReference>
<sequence length="140" mass="14949">MNGLIISGHGSFATGLQSSVKLIAGDQPNVEYVDFLECDSTCDLEKKLLEAFSRLQECESILVLCDLVGGSPFKTAVTLANGREGSAVVGGTNLAMVLETVLLKDGLQIDGLRDLAINTGKEAIKGFQKSERPRFKESSI</sequence>
<keyword evidence="4" id="KW-0762">Sugar transport</keyword>
<evidence type="ECO:0000256" key="7">
    <source>
        <dbReference type="ARBA" id="ARBA00022777"/>
    </source>
</evidence>
<keyword evidence="3" id="KW-0963">Cytoplasm</keyword>
<protein>
    <submittedName>
        <fullName evidence="9">PTS lactose transporter subunit IIA</fullName>
    </submittedName>
</protein>
<evidence type="ECO:0000259" key="8">
    <source>
        <dbReference type="PROSITE" id="PS51096"/>
    </source>
</evidence>
<evidence type="ECO:0000313" key="9">
    <source>
        <dbReference type="EMBL" id="KWU54447.1"/>
    </source>
</evidence>
<dbReference type="AlphaFoldDB" id="A0A109FTR7"/>
<organism evidence="9 10">
    <name type="scientific">Bacillus mycoides</name>
    <dbReference type="NCBI Taxonomy" id="1405"/>
    <lineage>
        <taxon>Bacteria</taxon>
        <taxon>Bacillati</taxon>
        <taxon>Bacillota</taxon>
        <taxon>Bacilli</taxon>
        <taxon>Bacillales</taxon>
        <taxon>Bacillaceae</taxon>
        <taxon>Bacillus</taxon>
        <taxon>Bacillus cereus group</taxon>
    </lineage>
</organism>
<evidence type="ECO:0000256" key="3">
    <source>
        <dbReference type="ARBA" id="ARBA00022490"/>
    </source>
</evidence>
<dbReference type="InterPro" id="IPR033887">
    <property type="entry name" value="PTS_IIA_man"/>
</dbReference>
<comment type="subcellular location">
    <subcellularLocation>
        <location evidence="1">Cytoplasm</location>
    </subcellularLocation>
</comment>
<evidence type="ECO:0000256" key="1">
    <source>
        <dbReference type="ARBA" id="ARBA00004496"/>
    </source>
</evidence>
<dbReference type="GO" id="GO:0016301">
    <property type="term" value="F:kinase activity"/>
    <property type="evidence" value="ECO:0007669"/>
    <property type="project" value="UniProtKB-KW"/>
</dbReference>
<evidence type="ECO:0000313" key="10">
    <source>
        <dbReference type="Proteomes" id="UP000065797"/>
    </source>
</evidence>
<keyword evidence="5" id="KW-0808">Transferase</keyword>
<dbReference type="CDD" id="cd00006">
    <property type="entry name" value="PTS_IIA_man"/>
    <property type="match status" value="1"/>
</dbReference>
<dbReference type="GO" id="GO:0016020">
    <property type="term" value="C:membrane"/>
    <property type="evidence" value="ECO:0007669"/>
    <property type="project" value="InterPro"/>
</dbReference>
<dbReference type="GO" id="GO:0009401">
    <property type="term" value="P:phosphoenolpyruvate-dependent sugar phosphotransferase system"/>
    <property type="evidence" value="ECO:0007669"/>
    <property type="project" value="UniProtKB-KW"/>
</dbReference>